<proteinExistence type="predicted"/>
<evidence type="ECO:0000313" key="2">
    <source>
        <dbReference type="EMBL" id="ODQ47841.1"/>
    </source>
</evidence>
<feature type="region of interest" description="Disordered" evidence="1">
    <location>
        <begin position="505"/>
        <end position="580"/>
    </location>
</feature>
<feature type="compositionally biased region" description="Polar residues" evidence="1">
    <location>
        <begin position="563"/>
        <end position="580"/>
    </location>
</feature>
<sequence length="656" mass="76014">MTFIPQYYRRSYSQANDNENAIGSVKNKTDTYEKIEKTLDSIYNSSKTLQSLRFKDTCSLYDLLQKNEVELKKLYSNSNNGILKRPEGANNKLDVDADMEDANKADEEESVALSLSNEQLHRNITLKNLSELKSPLTLGLMNLPSDILKYPALVENVLDKVIKLIFDHVPVCRRKDNGEEIRIAPGYQWSYMGVKTTNLETQTVYVIPDDAMMAYLFAKSMESLDLGDHEKKLHVVSSKELDEKIFPKLDDFFEVDLERLQRVIDDTRKHVVEMKKMGIKAKEKDTPVDDYLTKFKRLSETYRVDPKDLSDVPADMVDVVKQNIIDFRLHVLTDLENKQNERMLKDKLEAQRQMGELQNENTTAIAGFSADGRAFNREEYPNHITKQGMSDIEFESMLQSKEKSALEKNYYIKLGQYKKKEDARLKNYMNFQLVHKHHSYVSKVIPQNRKRFLDNFVSNVKDANNKIDLNFNYYTKHANYAQYREKIKMNEEAKDKLDIEEEAKEKLSEDHTNTIESAPDTEEISAKEVMEGDSRKLQTTLAEKPIGKEKGESEEKEKVMEQSDGSASEMNIDASSAQTELSDEIDNRIINVITQNTGKQVQRTQIDFIRDFLDTAEHIDKRSKLFRDLKKKLQENFKLETKAVNKTADDIFHLQK</sequence>
<reference evidence="2 3" key="1">
    <citation type="journal article" date="2016" name="Proc. Natl. Acad. Sci. U.S.A.">
        <title>Comparative genomics of biotechnologically important yeasts.</title>
        <authorList>
            <person name="Riley R."/>
            <person name="Haridas S."/>
            <person name="Wolfe K.H."/>
            <person name="Lopes M.R."/>
            <person name="Hittinger C.T."/>
            <person name="Goeker M."/>
            <person name="Salamov A.A."/>
            <person name="Wisecaver J.H."/>
            <person name="Long T.M."/>
            <person name="Calvey C.H."/>
            <person name="Aerts A.L."/>
            <person name="Barry K.W."/>
            <person name="Choi C."/>
            <person name="Clum A."/>
            <person name="Coughlan A.Y."/>
            <person name="Deshpande S."/>
            <person name="Douglass A.P."/>
            <person name="Hanson S.J."/>
            <person name="Klenk H.-P."/>
            <person name="LaButti K.M."/>
            <person name="Lapidus A."/>
            <person name="Lindquist E.A."/>
            <person name="Lipzen A.M."/>
            <person name="Meier-Kolthoff J.P."/>
            <person name="Ohm R.A."/>
            <person name="Otillar R.P."/>
            <person name="Pangilinan J.L."/>
            <person name="Peng Y."/>
            <person name="Rokas A."/>
            <person name="Rosa C.A."/>
            <person name="Scheuner C."/>
            <person name="Sibirny A.A."/>
            <person name="Slot J.C."/>
            <person name="Stielow J.B."/>
            <person name="Sun H."/>
            <person name="Kurtzman C.P."/>
            <person name="Blackwell M."/>
            <person name="Grigoriev I.V."/>
            <person name="Jeffries T.W."/>
        </authorList>
    </citation>
    <scope>NUCLEOTIDE SEQUENCE [LARGE SCALE GENOMIC DNA]</scope>
    <source>
        <strain evidence="2 3">NRRL Y-2026</strain>
    </source>
</reference>
<protein>
    <submittedName>
        <fullName evidence="2">Uncharacterized protein</fullName>
    </submittedName>
</protein>
<dbReference type="EMBL" id="KV454002">
    <property type="protein sequence ID" value="ODQ47841.1"/>
    <property type="molecule type" value="Genomic_DNA"/>
</dbReference>
<accession>A0A1E3NP26</accession>
<feature type="compositionally biased region" description="Basic and acidic residues" evidence="1">
    <location>
        <begin position="545"/>
        <end position="561"/>
    </location>
</feature>
<dbReference type="RefSeq" id="XP_019018954.1">
    <property type="nucleotide sequence ID" value="XM_019160940.1"/>
</dbReference>
<dbReference type="AlphaFoldDB" id="A0A1E3NP26"/>
<gene>
    <name evidence="2" type="ORF">PICMEDRAFT_15724</name>
</gene>
<dbReference type="Proteomes" id="UP000094455">
    <property type="component" value="Unassembled WGS sequence"/>
</dbReference>
<name>A0A1E3NP26_9ASCO</name>
<dbReference type="OrthoDB" id="6275295at2759"/>
<dbReference type="STRING" id="763406.A0A1E3NP26"/>
<organism evidence="2 3">
    <name type="scientific">Pichia membranifaciens NRRL Y-2026</name>
    <dbReference type="NCBI Taxonomy" id="763406"/>
    <lineage>
        <taxon>Eukaryota</taxon>
        <taxon>Fungi</taxon>
        <taxon>Dikarya</taxon>
        <taxon>Ascomycota</taxon>
        <taxon>Saccharomycotina</taxon>
        <taxon>Pichiomycetes</taxon>
        <taxon>Pichiales</taxon>
        <taxon>Pichiaceae</taxon>
        <taxon>Pichia</taxon>
    </lineage>
</organism>
<keyword evidence="3" id="KW-1185">Reference proteome</keyword>
<evidence type="ECO:0000313" key="3">
    <source>
        <dbReference type="Proteomes" id="UP000094455"/>
    </source>
</evidence>
<feature type="compositionally biased region" description="Basic and acidic residues" evidence="1">
    <location>
        <begin position="524"/>
        <end position="536"/>
    </location>
</feature>
<evidence type="ECO:0000256" key="1">
    <source>
        <dbReference type="SAM" id="MobiDB-lite"/>
    </source>
</evidence>
<dbReference type="GeneID" id="30177627"/>